<reference evidence="1 2" key="1">
    <citation type="submission" date="2024-04" db="EMBL/GenBank/DDBJ databases">
        <title>Tritrichomonas musculus Genome.</title>
        <authorList>
            <person name="Alves-Ferreira E."/>
            <person name="Grigg M."/>
            <person name="Lorenzi H."/>
            <person name="Galac M."/>
        </authorList>
    </citation>
    <scope>NUCLEOTIDE SEQUENCE [LARGE SCALE GENOMIC DNA]</scope>
    <source>
        <strain evidence="1 2">EAF2021</strain>
    </source>
</reference>
<proteinExistence type="predicted"/>
<protein>
    <submittedName>
        <fullName evidence="1">Uncharacterized protein</fullName>
    </submittedName>
</protein>
<accession>A0ABR2HTR3</accession>
<evidence type="ECO:0000313" key="2">
    <source>
        <dbReference type="Proteomes" id="UP001470230"/>
    </source>
</evidence>
<gene>
    <name evidence="1" type="ORF">M9Y10_017347</name>
</gene>
<evidence type="ECO:0000313" key="1">
    <source>
        <dbReference type="EMBL" id="KAK8852373.1"/>
    </source>
</evidence>
<dbReference type="EMBL" id="JAPFFF010000023">
    <property type="protein sequence ID" value="KAK8852373.1"/>
    <property type="molecule type" value="Genomic_DNA"/>
</dbReference>
<organism evidence="1 2">
    <name type="scientific">Tritrichomonas musculus</name>
    <dbReference type="NCBI Taxonomy" id="1915356"/>
    <lineage>
        <taxon>Eukaryota</taxon>
        <taxon>Metamonada</taxon>
        <taxon>Parabasalia</taxon>
        <taxon>Tritrichomonadida</taxon>
        <taxon>Tritrichomonadidae</taxon>
        <taxon>Tritrichomonas</taxon>
    </lineage>
</organism>
<name>A0ABR2HTR3_9EUKA</name>
<sequence>MMSQKSKKYDKYVFIDLAKIEKSFISTTKLDRTRMYYSLKPFINNLTMHNIKKLENLAQILKDNGLNAQLMFEFMCFLEEFFDKRDIINRREKKKANQAEKNIFLNSLCLDYPEKMLEATVNFVVNHGTVTDKNSLYRLIRDKIISICNQAESQCNLNNDHSQEDFVPNPEIIESICNKQEDDLCISEQINDKNSVDDMLKSPIDQNWSIEEKNIDKNSKIEVEQINKLDMSQIGNWGNEDDYFIDEESNASSFYF</sequence>
<comment type="caution">
    <text evidence="1">The sequence shown here is derived from an EMBL/GenBank/DDBJ whole genome shotgun (WGS) entry which is preliminary data.</text>
</comment>
<keyword evidence="2" id="KW-1185">Reference proteome</keyword>
<dbReference type="Proteomes" id="UP001470230">
    <property type="component" value="Unassembled WGS sequence"/>
</dbReference>